<proteinExistence type="predicted"/>
<sequence length="79" mass="9127">MAETQQVQANSSNEEEEERPEPETSRSRRRFKASNMAFVEMVEMGDILKRADYDGKKAKIMAKVVKSLHRNLGVRRSKD</sequence>
<name>A0A2G9S1G2_AQUCT</name>
<evidence type="ECO:0000256" key="1">
    <source>
        <dbReference type="SAM" id="MobiDB-lite"/>
    </source>
</evidence>
<feature type="region of interest" description="Disordered" evidence="1">
    <location>
        <begin position="1"/>
        <end position="32"/>
    </location>
</feature>
<organism evidence="2 3">
    <name type="scientific">Aquarana catesbeiana</name>
    <name type="common">American bullfrog</name>
    <name type="synonym">Rana catesbeiana</name>
    <dbReference type="NCBI Taxonomy" id="8400"/>
    <lineage>
        <taxon>Eukaryota</taxon>
        <taxon>Metazoa</taxon>
        <taxon>Chordata</taxon>
        <taxon>Craniata</taxon>
        <taxon>Vertebrata</taxon>
        <taxon>Euteleostomi</taxon>
        <taxon>Amphibia</taxon>
        <taxon>Batrachia</taxon>
        <taxon>Anura</taxon>
        <taxon>Neobatrachia</taxon>
        <taxon>Ranoidea</taxon>
        <taxon>Ranidae</taxon>
        <taxon>Aquarana</taxon>
    </lineage>
</organism>
<accession>A0A2G9S1G2</accession>
<dbReference type="EMBL" id="KV928644">
    <property type="protein sequence ID" value="PIO33313.1"/>
    <property type="molecule type" value="Genomic_DNA"/>
</dbReference>
<gene>
    <name evidence="2" type="ORF">AB205_0032840</name>
</gene>
<reference evidence="3" key="1">
    <citation type="journal article" date="2017" name="Nat. Commun.">
        <title>The North American bullfrog draft genome provides insight into hormonal regulation of long noncoding RNA.</title>
        <authorList>
            <person name="Hammond S.A."/>
            <person name="Warren R.L."/>
            <person name="Vandervalk B.P."/>
            <person name="Kucuk E."/>
            <person name="Khan H."/>
            <person name="Gibb E.A."/>
            <person name="Pandoh P."/>
            <person name="Kirk H."/>
            <person name="Zhao Y."/>
            <person name="Jones M."/>
            <person name="Mungall A.J."/>
            <person name="Coope R."/>
            <person name="Pleasance S."/>
            <person name="Moore R.A."/>
            <person name="Holt R.A."/>
            <person name="Round J.M."/>
            <person name="Ohora S."/>
            <person name="Walle B.V."/>
            <person name="Veldhoen N."/>
            <person name="Helbing C.C."/>
            <person name="Birol I."/>
        </authorList>
    </citation>
    <scope>NUCLEOTIDE SEQUENCE [LARGE SCALE GENOMIC DNA]</scope>
</reference>
<evidence type="ECO:0000313" key="2">
    <source>
        <dbReference type="EMBL" id="PIO33313.1"/>
    </source>
</evidence>
<evidence type="ECO:0000313" key="3">
    <source>
        <dbReference type="Proteomes" id="UP000228934"/>
    </source>
</evidence>
<keyword evidence="3" id="KW-1185">Reference proteome</keyword>
<protein>
    <submittedName>
        <fullName evidence="2">Uncharacterized protein</fullName>
    </submittedName>
</protein>
<dbReference type="Proteomes" id="UP000228934">
    <property type="component" value="Unassembled WGS sequence"/>
</dbReference>
<dbReference type="AlphaFoldDB" id="A0A2G9S1G2"/>